<dbReference type="EMBL" id="CP001878">
    <property type="protein sequence ID" value="ADC49919.1"/>
    <property type="molecule type" value="Genomic_DNA"/>
</dbReference>
<feature type="transmembrane region" description="Helical" evidence="1">
    <location>
        <begin position="6"/>
        <end position="26"/>
    </location>
</feature>
<evidence type="ECO:0000256" key="1">
    <source>
        <dbReference type="SAM" id="Phobius"/>
    </source>
</evidence>
<dbReference type="InterPro" id="IPR054381">
    <property type="entry name" value="CydS"/>
</dbReference>
<sequence length="34" mass="3917">MDFFLIMIAPILIVILCIAGLFWWGAKGQESYKK</sequence>
<evidence type="ECO:0000313" key="3">
    <source>
        <dbReference type="Proteomes" id="UP000001544"/>
    </source>
</evidence>
<dbReference type="Pfam" id="PF22282">
    <property type="entry name" value="CydS"/>
    <property type="match status" value="1"/>
</dbReference>
<dbReference type="STRING" id="398511.BpOF4_09320"/>
<dbReference type="KEGG" id="bpf:BpOF4_09320"/>
<reference evidence="2 3" key="1">
    <citation type="journal article" date="2011" name="Environ. Microbiol.">
        <title>Genome of alkaliphilic Bacillus pseudofirmus OF4 reveals adaptations that support the ability to grow in an external pH range from 7.5 to 11.4.</title>
        <authorList>
            <person name="Janto B."/>
            <person name="Ahmed A."/>
            <person name="Ito M."/>
            <person name="Liu J."/>
            <person name="Hicks D.B."/>
            <person name="Pagni S."/>
            <person name="Fackelmayer O.J."/>
            <person name="Smith T.A."/>
            <person name="Earl J."/>
            <person name="Elbourne L.D."/>
            <person name="Hassan K."/>
            <person name="Paulsen I.T."/>
            <person name="Kolsto A.B."/>
            <person name="Tourasse N.J."/>
            <person name="Ehrlich G.D."/>
            <person name="Boissy R."/>
            <person name="Ivey D.M."/>
            <person name="Li G."/>
            <person name="Xue Y."/>
            <person name="Ma Y."/>
            <person name="Hu F.Z."/>
            <person name="Krulwich T.A."/>
        </authorList>
    </citation>
    <scope>NUCLEOTIDE SEQUENCE [LARGE SCALE GENOMIC DNA]</scope>
    <source>
        <strain evidence="3">ATCC BAA-2126 / JCM 17055 / OF4</strain>
    </source>
</reference>
<keyword evidence="1" id="KW-0812">Transmembrane</keyword>
<keyword evidence="1" id="KW-1133">Transmembrane helix</keyword>
<organism evidence="2 3">
    <name type="scientific">Alkalihalophilus pseudofirmus (strain ATCC BAA-2126 / JCM 17055 / OF4)</name>
    <name type="common">Bacillus pseudofirmus</name>
    <dbReference type="NCBI Taxonomy" id="398511"/>
    <lineage>
        <taxon>Bacteria</taxon>
        <taxon>Bacillati</taxon>
        <taxon>Bacillota</taxon>
        <taxon>Bacilli</taxon>
        <taxon>Bacillales</taxon>
        <taxon>Bacillaceae</taxon>
        <taxon>Alkalihalophilus</taxon>
    </lineage>
</organism>
<accession>D3FSF1</accession>
<proteinExistence type="predicted"/>
<protein>
    <submittedName>
        <fullName evidence="2">Uncharacterized protein</fullName>
    </submittedName>
</protein>
<name>D3FSF1_ALKPO</name>
<evidence type="ECO:0000313" key="2">
    <source>
        <dbReference type="EMBL" id="ADC49919.1"/>
    </source>
</evidence>
<keyword evidence="3" id="KW-1185">Reference proteome</keyword>
<dbReference type="RefSeq" id="WP_012957285.1">
    <property type="nucleotide sequence ID" value="NC_013791.2"/>
</dbReference>
<dbReference type="Proteomes" id="UP000001544">
    <property type="component" value="Chromosome"/>
</dbReference>
<gene>
    <name evidence="2" type="ordered locus">BpOF4_09320</name>
</gene>
<keyword evidence="1" id="KW-0472">Membrane</keyword>
<dbReference type="HOGENOM" id="CLU_3372110_0_0_9"/>
<dbReference type="AlphaFoldDB" id="D3FSF1"/>